<gene>
    <name evidence="1" type="ORF">SDC9_186257</name>
</gene>
<dbReference type="Gene3D" id="1.10.1370.30">
    <property type="match status" value="1"/>
</dbReference>
<name>A0A645HK21_9ZZZZ</name>
<organism evidence="1">
    <name type="scientific">bioreactor metagenome</name>
    <dbReference type="NCBI Taxonomy" id="1076179"/>
    <lineage>
        <taxon>unclassified sequences</taxon>
        <taxon>metagenomes</taxon>
        <taxon>ecological metagenomes</taxon>
    </lineage>
</organism>
<comment type="caution">
    <text evidence="1">The sequence shown here is derived from an EMBL/GenBank/DDBJ whole genome shotgun (WGS) entry which is preliminary data.</text>
</comment>
<evidence type="ECO:0000313" key="1">
    <source>
        <dbReference type="EMBL" id="MPN38732.1"/>
    </source>
</evidence>
<accession>A0A645HK21</accession>
<dbReference type="EMBL" id="VSSQ01094140">
    <property type="protein sequence ID" value="MPN38732.1"/>
    <property type="molecule type" value="Genomic_DNA"/>
</dbReference>
<proteinExistence type="predicted"/>
<reference evidence="1" key="1">
    <citation type="submission" date="2019-08" db="EMBL/GenBank/DDBJ databases">
        <authorList>
            <person name="Kucharzyk K."/>
            <person name="Murdoch R.W."/>
            <person name="Higgins S."/>
            <person name="Loffler F."/>
        </authorList>
    </citation>
    <scope>NUCLEOTIDE SEQUENCE</scope>
</reference>
<protein>
    <submittedName>
        <fullName evidence="1">Uncharacterized protein</fullName>
    </submittedName>
</protein>
<dbReference type="AlphaFoldDB" id="A0A645HK21"/>
<sequence length="60" mass="7130">MPELEETFQTFTQDLLHSPFRAEFEKEFGNLLFRNAEIQLKTFSPVIVPELQEENRLTTE</sequence>